<organism evidence="1 2">
    <name type="scientific">Peronosclerospora sorghi</name>
    <dbReference type="NCBI Taxonomy" id="230839"/>
    <lineage>
        <taxon>Eukaryota</taxon>
        <taxon>Sar</taxon>
        <taxon>Stramenopiles</taxon>
        <taxon>Oomycota</taxon>
        <taxon>Peronosporomycetes</taxon>
        <taxon>Peronosporales</taxon>
        <taxon>Peronosporaceae</taxon>
        <taxon>Peronosclerospora</taxon>
    </lineage>
</organism>
<name>A0ACC0WPN0_9STRA</name>
<evidence type="ECO:0000313" key="2">
    <source>
        <dbReference type="Proteomes" id="UP001163321"/>
    </source>
</evidence>
<gene>
    <name evidence="1" type="ORF">PsorP6_015488</name>
</gene>
<comment type="caution">
    <text evidence="1">The sequence shown here is derived from an EMBL/GenBank/DDBJ whole genome shotgun (WGS) entry which is preliminary data.</text>
</comment>
<accession>A0ACC0WPN0</accession>
<protein>
    <submittedName>
        <fullName evidence="1">Uncharacterized protein</fullName>
    </submittedName>
</protein>
<reference evidence="1 2" key="1">
    <citation type="journal article" date="2022" name="bioRxiv">
        <title>The genome of the oomycete Peronosclerospora sorghi, a cosmopolitan pathogen of maize and sorghum, is inflated with dispersed pseudogenes.</title>
        <authorList>
            <person name="Fletcher K."/>
            <person name="Martin F."/>
            <person name="Isakeit T."/>
            <person name="Cavanaugh K."/>
            <person name="Magill C."/>
            <person name="Michelmore R."/>
        </authorList>
    </citation>
    <scope>NUCLEOTIDE SEQUENCE [LARGE SCALE GENOMIC DNA]</scope>
    <source>
        <strain evidence="1">P6</strain>
    </source>
</reference>
<proteinExistence type="predicted"/>
<dbReference type="EMBL" id="CM047589">
    <property type="protein sequence ID" value="KAI9920552.1"/>
    <property type="molecule type" value="Genomic_DNA"/>
</dbReference>
<keyword evidence="2" id="KW-1185">Reference proteome</keyword>
<dbReference type="Proteomes" id="UP001163321">
    <property type="component" value="Chromosome 10"/>
</dbReference>
<sequence>MSDDDRSNDRRAKFARSHAREYEQRSRRHLERSPTRVHNSRVDRDGDAIMDVGNTNLSKEECARKNLCFYCKKTGHRLAECLSRKHNNQQNKKPVQVSNTAMKSESEVEEEDMIDTIFIGHVTDEEKSNELIRKEGSLGYARVKILIDSGADHNIIRPRL</sequence>
<evidence type="ECO:0000313" key="1">
    <source>
        <dbReference type="EMBL" id="KAI9920552.1"/>
    </source>
</evidence>